<dbReference type="EMBL" id="JBHSMA010000003">
    <property type="protein sequence ID" value="MFC5409952.1"/>
    <property type="molecule type" value="Genomic_DNA"/>
</dbReference>
<dbReference type="Proteomes" id="UP001596106">
    <property type="component" value="Unassembled WGS sequence"/>
</dbReference>
<keyword evidence="3 6" id="KW-0812">Transmembrane</keyword>
<keyword evidence="4 6" id="KW-1133">Transmembrane helix</keyword>
<feature type="transmembrane region" description="Helical" evidence="6">
    <location>
        <begin position="874"/>
        <end position="894"/>
    </location>
</feature>
<evidence type="ECO:0000256" key="6">
    <source>
        <dbReference type="SAM" id="Phobius"/>
    </source>
</evidence>
<evidence type="ECO:0000256" key="1">
    <source>
        <dbReference type="ARBA" id="ARBA00004651"/>
    </source>
</evidence>
<sequence length="911" mass="102691">MSALENRPEKPDQPPRWAHWLLRRLHPYETLEEVEGDLEELYAYWCNRAGKKTATLRYILNVLSVLPPLVRRRPHEEDYYQQLSPLHPLMIRNYLKIAFRNLWKQRFFSLVNILGLVVGMTACLMILEYVSFELNFDQFHKDADRIYRVTNDRFQRGKLIQHGTITYPTIGKTMAKEYPEVEAYTTLANGGTVSLRRDKSIFQEQQLFFVDDHFLTFFTFPLLVGDPKTAMKAPNSLVLSESNAQRIFGTQPEDYASLLGQSLYIDLDTEPYRITGILKDVPAASHLQFGALVSYETLVRLWGDWVKTSWDGSDMWHYLKLKPGQSGAPVDADRLEQKFPAFSERYFKGDKVSGSVEKFYLQPLRKAHLYSDYEYEIGVVNNGKAVWTMLIIAVFILLIAWVNYINLATARSLERAKEVGVRKVVGATSGQLIGQFLAESVLLNGFAFVLALLFTMALQPVLNQLVGRPLSLAVLAGQGYGGNLMTLALVGVFAVGIFLSGFYPAFTLSAFQAIQVLKGSFKRSAKGIWVRKSLVVFQYTASVVLIIGTFIVFRQIDYMRKENLGFNMEQMLIVSGPGLTRWDSTSIDRINSFKTEVKRLAGVKAATASVNLPGNRLPRTFNVKRVGSNEEKGVTVSRMGVDLDFFDTYQIKLLAGRNFLPTDSNPNGSKVVNAVINLSAVRLLGLKDAVSAVGQKFMLFGRAWEIVGVVSDFHQQSLRHPIEPIVFQPFYTNGGFYSFKVTTTDLAKTIDQVQQKFQEFFPGNDFSYAFMDDRFNQQYHDDQVFGEITTFFSFLAVLIASLGLFGLSSYTIAQRAKEIGVRKVLGASVLSIVALLSKDFLKLVLIAIVLASPIAWYAVRQWLDDFAYKIDVSWWVFALAGVLAVLVALLTVSFQSIKAALANPVKTLRSE</sequence>
<feature type="transmembrane region" description="Helical" evidence="6">
    <location>
        <begin position="482"/>
        <end position="514"/>
    </location>
</feature>
<feature type="domain" description="ABC3 transporter permease C-terminal" evidence="7">
    <location>
        <begin position="791"/>
        <end position="900"/>
    </location>
</feature>
<protein>
    <submittedName>
        <fullName evidence="9">ABC transporter permease</fullName>
    </submittedName>
</protein>
<dbReference type="Pfam" id="PF02687">
    <property type="entry name" value="FtsX"/>
    <property type="match status" value="2"/>
</dbReference>
<feature type="transmembrane region" description="Helical" evidence="6">
    <location>
        <begin position="441"/>
        <end position="462"/>
    </location>
</feature>
<feature type="domain" description="MacB-like periplasmic core" evidence="8">
    <location>
        <begin position="109"/>
        <end position="330"/>
    </location>
</feature>
<dbReference type="RefSeq" id="WP_379844753.1">
    <property type="nucleotide sequence ID" value="NZ_JBHSMA010000003.1"/>
</dbReference>
<gene>
    <name evidence="9" type="ORF">ACFPMF_11580</name>
</gene>
<evidence type="ECO:0000259" key="7">
    <source>
        <dbReference type="Pfam" id="PF02687"/>
    </source>
</evidence>
<dbReference type="InterPro" id="IPR050250">
    <property type="entry name" value="Macrolide_Exporter_MacB"/>
</dbReference>
<keyword evidence="2" id="KW-1003">Cell membrane</keyword>
<evidence type="ECO:0000313" key="10">
    <source>
        <dbReference type="Proteomes" id="UP001596106"/>
    </source>
</evidence>
<dbReference type="InterPro" id="IPR003838">
    <property type="entry name" value="ABC3_permease_C"/>
</dbReference>
<dbReference type="InterPro" id="IPR047699">
    <property type="entry name" value="Permease_put_prefix"/>
</dbReference>
<accession>A0ABW0IBY5</accession>
<feature type="transmembrane region" description="Helical" evidence="6">
    <location>
        <begin position="107"/>
        <end position="127"/>
    </location>
</feature>
<evidence type="ECO:0000313" key="9">
    <source>
        <dbReference type="EMBL" id="MFC5409952.1"/>
    </source>
</evidence>
<dbReference type="NCBIfam" id="NF038404">
    <property type="entry name" value="perm_prefix_2"/>
    <property type="match status" value="1"/>
</dbReference>
<dbReference type="PANTHER" id="PTHR30572">
    <property type="entry name" value="MEMBRANE COMPONENT OF TRANSPORTER-RELATED"/>
    <property type="match status" value="1"/>
</dbReference>
<organism evidence="9 10">
    <name type="scientific">Larkinella bovis</name>
    <dbReference type="NCBI Taxonomy" id="683041"/>
    <lineage>
        <taxon>Bacteria</taxon>
        <taxon>Pseudomonadati</taxon>
        <taxon>Bacteroidota</taxon>
        <taxon>Cytophagia</taxon>
        <taxon>Cytophagales</taxon>
        <taxon>Spirosomataceae</taxon>
        <taxon>Larkinella</taxon>
    </lineage>
</organism>
<evidence type="ECO:0000256" key="2">
    <source>
        <dbReference type="ARBA" id="ARBA00022475"/>
    </source>
</evidence>
<comment type="subcellular location">
    <subcellularLocation>
        <location evidence="1">Cell membrane</location>
        <topology evidence="1">Multi-pass membrane protein</topology>
    </subcellularLocation>
</comment>
<feature type="domain" description="MacB-like periplasmic core" evidence="8">
    <location>
        <begin position="543"/>
        <end position="756"/>
    </location>
</feature>
<feature type="transmembrane region" description="Helical" evidence="6">
    <location>
        <begin position="840"/>
        <end position="859"/>
    </location>
</feature>
<reference evidence="10" key="1">
    <citation type="journal article" date="2019" name="Int. J. Syst. Evol. Microbiol.">
        <title>The Global Catalogue of Microorganisms (GCM) 10K type strain sequencing project: providing services to taxonomists for standard genome sequencing and annotation.</title>
        <authorList>
            <consortium name="The Broad Institute Genomics Platform"/>
            <consortium name="The Broad Institute Genome Sequencing Center for Infectious Disease"/>
            <person name="Wu L."/>
            <person name="Ma J."/>
        </authorList>
    </citation>
    <scope>NUCLEOTIDE SEQUENCE [LARGE SCALE GENOMIC DNA]</scope>
    <source>
        <strain evidence="10">CCUG 55250</strain>
    </source>
</reference>
<dbReference type="Pfam" id="PF12704">
    <property type="entry name" value="MacB_PCD"/>
    <property type="match status" value="2"/>
</dbReference>
<evidence type="ECO:0000256" key="4">
    <source>
        <dbReference type="ARBA" id="ARBA00022989"/>
    </source>
</evidence>
<evidence type="ECO:0000256" key="3">
    <source>
        <dbReference type="ARBA" id="ARBA00022692"/>
    </source>
</evidence>
<keyword evidence="5 6" id="KW-0472">Membrane</keyword>
<proteinExistence type="predicted"/>
<comment type="caution">
    <text evidence="9">The sequence shown here is derived from an EMBL/GenBank/DDBJ whole genome shotgun (WGS) entry which is preliminary data.</text>
</comment>
<dbReference type="InterPro" id="IPR025857">
    <property type="entry name" value="MacB_PCD"/>
</dbReference>
<keyword evidence="10" id="KW-1185">Reference proteome</keyword>
<evidence type="ECO:0000259" key="8">
    <source>
        <dbReference type="Pfam" id="PF12704"/>
    </source>
</evidence>
<evidence type="ECO:0000256" key="5">
    <source>
        <dbReference type="ARBA" id="ARBA00023136"/>
    </source>
</evidence>
<dbReference type="PANTHER" id="PTHR30572:SF18">
    <property type="entry name" value="ABC-TYPE MACROLIDE FAMILY EXPORT SYSTEM PERMEASE COMPONENT 2"/>
    <property type="match status" value="1"/>
</dbReference>
<feature type="transmembrane region" description="Helical" evidence="6">
    <location>
        <begin position="385"/>
        <end position="407"/>
    </location>
</feature>
<feature type="transmembrane region" description="Helical" evidence="6">
    <location>
        <begin position="791"/>
        <end position="813"/>
    </location>
</feature>
<feature type="domain" description="ABC3 transporter permease C-terminal" evidence="7">
    <location>
        <begin position="391"/>
        <end position="503"/>
    </location>
</feature>
<name>A0ABW0IBY5_9BACT</name>
<feature type="transmembrane region" description="Helical" evidence="6">
    <location>
        <begin position="534"/>
        <end position="553"/>
    </location>
</feature>